<dbReference type="EMBL" id="LITU01000083">
    <property type="protein sequence ID" value="KOY12581.1"/>
    <property type="molecule type" value="Genomic_DNA"/>
</dbReference>
<evidence type="ECO:0008006" key="3">
    <source>
        <dbReference type="Google" id="ProtNLM"/>
    </source>
</evidence>
<organism evidence="1 2">
    <name type="scientific">Paenibacillus xylanivorans</name>
    <dbReference type="NCBI Taxonomy" id="1705561"/>
    <lineage>
        <taxon>Bacteria</taxon>
        <taxon>Bacillati</taxon>
        <taxon>Bacillota</taxon>
        <taxon>Bacilli</taxon>
        <taxon>Bacillales</taxon>
        <taxon>Paenibacillaceae</taxon>
        <taxon>Paenibacillus</taxon>
    </lineage>
</organism>
<protein>
    <recommendedName>
        <fullName evidence="3">Exo-alpha-sialidase</fullName>
    </recommendedName>
</protein>
<gene>
    <name evidence="1" type="ORF">AMS66_29645</name>
</gene>
<name>A0A0N0C297_9BACL</name>
<reference evidence="1 2" key="1">
    <citation type="submission" date="2015-08" db="EMBL/GenBank/DDBJ databases">
        <title>Draft genome sequence of cellulolytic and xylanolytic Paenibacillus sp. A59, isolated from a decaying forest soil from Patagonia, Argentina.</title>
        <authorList>
            <person name="Ghio S."/>
            <person name="Caceres A.M."/>
            <person name="Talia P."/>
            <person name="Grasso D."/>
            <person name="Campos E."/>
        </authorList>
    </citation>
    <scope>NUCLEOTIDE SEQUENCE [LARGE SCALE GENOMIC DNA]</scope>
    <source>
        <strain evidence="1 2">A59</strain>
    </source>
</reference>
<dbReference type="SUPFAM" id="SSF50939">
    <property type="entry name" value="Sialidases"/>
    <property type="match status" value="2"/>
</dbReference>
<evidence type="ECO:0000313" key="1">
    <source>
        <dbReference type="EMBL" id="KOY12581.1"/>
    </source>
</evidence>
<accession>A0A0N0C297</accession>
<dbReference type="PATRIC" id="fig|1705561.3.peg.6268"/>
<evidence type="ECO:0000313" key="2">
    <source>
        <dbReference type="Proteomes" id="UP000037688"/>
    </source>
</evidence>
<dbReference type="AlphaFoldDB" id="A0A0N0C297"/>
<comment type="caution">
    <text evidence="1">The sequence shown here is derived from an EMBL/GenBank/DDBJ whole genome shotgun (WGS) entry which is preliminary data.</text>
</comment>
<keyword evidence="2" id="KW-1185">Reference proteome</keyword>
<dbReference type="CDD" id="cd15482">
    <property type="entry name" value="Sialidase_non-viral"/>
    <property type="match status" value="2"/>
</dbReference>
<dbReference type="Gene3D" id="2.120.10.10">
    <property type="match status" value="2"/>
</dbReference>
<dbReference type="InterPro" id="IPR036278">
    <property type="entry name" value="Sialidase_sf"/>
</dbReference>
<proteinExistence type="predicted"/>
<sequence length="415" mass="44146">MEVIGLPVVNITGALGGNQFEPSIAANELLPNIMCAVAVDTSTGPTLIGFYRSTDTGQTWSTTILTQPAGYAGAEAPTIDYTFPSTFIVTVHIFNGDNDGTIISYTSLDDGVTWTPAVFVNKGYGLIVHNDEPYIAVDRTPGSPYRGNAYVGYTPLATLASSIFLQRSLDQGTTWEIPSRISSPRGFHDRSAIAIGFTGEVYAGYITTGPDSPYALLRISYDGGATFQPPIQQQSTLIASVVPAPSPLPVTNYAFRVQTNLGLGADISNGTYSGTVYATWNDARNGYTDIFLCSSPDGLLWSDPVSITGAPAGSQNFFPSITVSPFTGTVRVIYYSNQIDGFLLDVFVAESFDGGATFTNRRLTTTSFNPNGNSPTPTVLIGDYITATTYAPDNLAAVWMATTPPTGKLDVYFGS</sequence>
<dbReference type="Proteomes" id="UP000037688">
    <property type="component" value="Unassembled WGS sequence"/>
</dbReference>